<evidence type="ECO:0000313" key="1">
    <source>
        <dbReference type="Proteomes" id="UP000095284"/>
    </source>
</evidence>
<dbReference type="Proteomes" id="UP000095284">
    <property type="component" value="Unplaced"/>
</dbReference>
<name>A0A1I7RQF1_BURXY</name>
<accession>A0A1I7RQF1</accession>
<dbReference type="AlphaFoldDB" id="A0A1I7RQF1"/>
<protein>
    <submittedName>
        <fullName evidence="2">GMC_oxred_C domain-containing protein</fullName>
    </submittedName>
</protein>
<evidence type="ECO:0000313" key="2">
    <source>
        <dbReference type="WBParaSite" id="BXY_0294400.1"/>
    </source>
</evidence>
<reference evidence="2" key="1">
    <citation type="submission" date="2016-11" db="UniProtKB">
        <authorList>
            <consortium name="WormBaseParasite"/>
        </authorList>
    </citation>
    <scope>IDENTIFICATION</scope>
</reference>
<proteinExistence type="predicted"/>
<sequence length="86" mass="9951">MRQLDGIYGERDVPRVNCFPSCLSPMFENVRWRDPEAKRLNHGTVVLLASRPVAFVCPYTPTVAAWTYCSTRLIINHLLRAMRKED</sequence>
<dbReference type="WBParaSite" id="BXY_0294400.1">
    <property type="protein sequence ID" value="BXY_0294400.1"/>
    <property type="gene ID" value="BXY_0294400"/>
</dbReference>
<organism evidence="1 2">
    <name type="scientific">Bursaphelenchus xylophilus</name>
    <name type="common">Pinewood nematode worm</name>
    <name type="synonym">Aphelenchoides xylophilus</name>
    <dbReference type="NCBI Taxonomy" id="6326"/>
    <lineage>
        <taxon>Eukaryota</taxon>
        <taxon>Metazoa</taxon>
        <taxon>Ecdysozoa</taxon>
        <taxon>Nematoda</taxon>
        <taxon>Chromadorea</taxon>
        <taxon>Rhabditida</taxon>
        <taxon>Tylenchina</taxon>
        <taxon>Tylenchomorpha</taxon>
        <taxon>Aphelenchoidea</taxon>
        <taxon>Aphelenchoididae</taxon>
        <taxon>Bursaphelenchus</taxon>
    </lineage>
</organism>